<protein>
    <recommendedName>
        <fullName evidence="3">Schlafen AlbA-2 domain-containing protein</fullName>
    </recommendedName>
</protein>
<dbReference type="Proteomes" id="UP001574169">
    <property type="component" value="Unassembled WGS sequence"/>
</dbReference>
<name>A0ABV4TEP9_9FLAO</name>
<reference evidence="1 2" key="1">
    <citation type="submission" date="2024-04" db="EMBL/GenBank/DDBJ databases">
        <title>New Clade of Flavobacterium.</title>
        <authorList>
            <person name="Matos L."/>
            <person name="Proenca D.N."/>
            <person name="Fransisco R.M."/>
            <person name="Chung A.P."/>
            <person name="Maccario L."/>
            <person name="Sorensen S.J."/>
            <person name="Morais P.V."/>
        </authorList>
    </citation>
    <scope>NUCLEOTIDE SEQUENCE [LARGE SCALE GENOMIC DNA]</scope>
    <source>
        <strain evidence="1 2">FZUC8N2.13</strain>
    </source>
</reference>
<proteinExistence type="predicted"/>
<evidence type="ECO:0008006" key="3">
    <source>
        <dbReference type="Google" id="ProtNLM"/>
    </source>
</evidence>
<organism evidence="1 2">
    <name type="scientific">Flavobacterium zubiriense</name>
    <dbReference type="NCBI Taxonomy" id="3138075"/>
    <lineage>
        <taxon>Bacteria</taxon>
        <taxon>Pseudomonadati</taxon>
        <taxon>Bacteroidota</taxon>
        <taxon>Flavobacteriia</taxon>
        <taxon>Flavobacteriales</taxon>
        <taxon>Flavobacteriaceae</taxon>
        <taxon>Flavobacterium</taxon>
    </lineage>
</organism>
<dbReference type="EMBL" id="JBCFQL010000017">
    <property type="protein sequence ID" value="MFA9192610.1"/>
    <property type="molecule type" value="Genomic_DNA"/>
</dbReference>
<gene>
    <name evidence="1" type="ORF">AAGV28_14630</name>
</gene>
<sequence length="258" mass="30254">MKENSRFDKDFLEAFNYSNANNLYLGLGNPNGKILLIGKETSNDKIGFDEMSKINLKSWDDIVSKNKSIEDIGFLEDNALFPWKGQKFTIRREKKDGTITGESGTSTTWYYYQYLTDFIYKNTVKEKKDLIDFHKFCFQSEMNQLNAKQSSHIPKGDLLRIKSIKDREKLFALNFFRDFDVIILASGHYHKDFDFDIQKTFGVKWTGKTNVLSKGNWYNLHYDNLEKPKRILIHTRQFSTLITKELIEAIANECRTFV</sequence>
<accession>A0ABV4TEP9</accession>
<dbReference type="RefSeq" id="WP_373407500.1">
    <property type="nucleotide sequence ID" value="NZ_JBCFQL010000017.1"/>
</dbReference>
<keyword evidence="2" id="KW-1185">Reference proteome</keyword>
<evidence type="ECO:0000313" key="2">
    <source>
        <dbReference type="Proteomes" id="UP001574169"/>
    </source>
</evidence>
<evidence type="ECO:0000313" key="1">
    <source>
        <dbReference type="EMBL" id="MFA9192610.1"/>
    </source>
</evidence>
<comment type="caution">
    <text evidence="1">The sequence shown here is derived from an EMBL/GenBank/DDBJ whole genome shotgun (WGS) entry which is preliminary data.</text>
</comment>